<dbReference type="SMART" id="SM00220">
    <property type="entry name" value="S_TKc"/>
    <property type="match status" value="1"/>
</dbReference>
<dbReference type="EMBL" id="JACJQY010000022">
    <property type="protein sequence ID" value="MBD2318002.1"/>
    <property type="molecule type" value="Genomic_DNA"/>
</dbReference>
<dbReference type="SMART" id="SM01324">
    <property type="entry name" value="YARHG"/>
    <property type="match status" value="1"/>
</dbReference>
<dbReference type="InterPro" id="IPR011009">
    <property type="entry name" value="Kinase-like_dom_sf"/>
</dbReference>
<dbReference type="Gene3D" id="2.30.30.40">
    <property type="entry name" value="SH3 Domains"/>
    <property type="match status" value="1"/>
</dbReference>
<dbReference type="CDD" id="cd14014">
    <property type="entry name" value="STKc_PknB_like"/>
    <property type="match status" value="1"/>
</dbReference>
<dbReference type="InterPro" id="IPR000719">
    <property type="entry name" value="Prot_kinase_dom"/>
</dbReference>
<evidence type="ECO:0000256" key="4">
    <source>
        <dbReference type="ARBA" id="ARBA00022741"/>
    </source>
</evidence>
<dbReference type="Pfam" id="PF00069">
    <property type="entry name" value="Pkinase"/>
    <property type="match status" value="1"/>
</dbReference>
<evidence type="ECO:0000256" key="9">
    <source>
        <dbReference type="PROSITE-ProRule" id="PRU10141"/>
    </source>
</evidence>
<keyword evidence="2" id="KW-0723">Serine/threonine-protein kinase</keyword>
<dbReference type="PROSITE" id="PS00107">
    <property type="entry name" value="PROTEIN_KINASE_ATP"/>
    <property type="match status" value="1"/>
</dbReference>
<evidence type="ECO:0000313" key="13">
    <source>
        <dbReference type="Proteomes" id="UP000618445"/>
    </source>
</evidence>
<dbReference type="Pfam" id="PF13308">
    <property type="entry name" value="YARHG"/>
    <property type="match status" value="1"/>
</dbReference>
<dbReference type="PANTHER" id="PTHR24363:SF0">
    <property type="entry name" value="SERINE_THREONINE KINASE LIKE DOMAIN CONTAINING 1"/>
    <property type="match status" value="1"/>
</dbReference>
<keyword evidence="5" id="KW-0418">Kinase</keyword>
<evidence type="ECO:0000256" key="1">
    <source>
        <dbReference type="ARBA" id="ARBA00012513"/>
    </source>
</evidence>
<dbReference type="Proteomes" id="UP000618445">
    <property type="component" value="Unassembled WGS sequence"/>
</dbReference>
<feature type="binding site" evidence="9">
    <location>
        <position position="41"/>
    </location>
    <ligand>
        <name>ATP</name>
        <dbReference type="ChEBI" id="CHEBI:30616"/>
    </ligand>
</feature>
<protein>
    <recommendedName>
        <fullName evidence="1">non-specific serine/threonine protein kinase</fullName>
        <ecNumber evidence="1">2.7.11.1</ecNumber>
    </recommendedName>
</protein>
<dbReference type="InterPro" id="IPR017441">
    <property type="entry name" value="Protein_kinase_ATP_BS"/>
</dbReference>
<dbReference type="EC" id="2.7.11.1" evidence="1"/>
<name>A0ABR8CE73_9CYAN</name>
<gene>
    <name evidence="12" type="ORF">H6G05_14240</name>
</gene>
<feature type="transmembrane region" description="Helical" evidence="10">
    <location>
        <begin position="340"/>
        <end position="360"/>
    </location>
</feature>
<keyword evidence="3" id="KW-0808">Transferase</keyword>
<keyword evidence="10" id="KW-0472">Membrane</keyword>
<keyword evidence="13" id="KW-1185">Reference proteome</keyword>
<evidence type="ECO:0000256" key="10">
    <source>
        <dbReference type="SAM" id="Phobius"/>
    </source>
</evidence>
<evidence type="ECO:0000259" key="11">
    <source>
        <dbReference type="PROSITE" id="PS50011"/>
    </source>
</evidence>
<dbReference type="Gene3D" id="3.30.200.20">
    <property type="entry name" value="Phosphorylase Kinase, domain 1"/>
    <property type="match status" value="1"/>
</dbReference>
<keyword evidence="4 9" id="KW-0547">Nucleotide-binding</keyword>
<comment type="catalytic activity">
    <reaction evidence="8">
        <text>L-seryl-[protein] + ATP = O-phospho-L-seryl-[protein] + ADP + H(+)</text>
        <dbReference type="Rhea" id="RHEA:17989"/>
        <dbReference type="Rhea" id="RHEA-COMP:9863"/>
        <dbReference type="Rhea" id="RHEA-COMP:11604"/>
        <dbReference type="ChEBI" id="CHEBI:15378"/>
        <dbReference type="ChEBI" id="CHEBI:29999"/>
        <dbReference type="ChEBI" id="CHEBI:30616"/>
        <dbReference type="ChEBI" id="CHEBI:83421"/>
        <dbReference type="ChEBI" id="CHEBI:456216"/>
        <dbReference type="EC" id="2.7.11.1"/>
    </reaction>
</comment>
<evidence type="ECO:0000313" key="12">
    <source>
        <dbReference type="EMBL" id="MBD2318002.1"/>
    </source>
</evidence>
<keyword evidence="10" id="KW-0812">Transmembrane</keyword>
<reference evidence="12 13" key="1">
    <citation type="journal article" date="2020" name="ISME J.">
        <title>Comparative genomics reveals insights into cyanobacterial evolution and habitat adaptation.</title>
        <authorList>
            <person name="Chen M.Y."/>
            <person name="Teng W.K."/>
            <person name="Zhao L."/>
            <person name="Hu C.X."/>
            <person name="Zhou Y.K."/>
            <person name="Han B.P."/>
            <person name="Song L.R."/>
            <person name="Shu W.S."/>
        </authorList>
    </citation>
    <scope>NUCLEOTIDE SEQUENCE [LARGE SCALE GENOMIC DNA]</scope>
    <source>
        <strain evidence="12 13">FACHB-1050</strain>
    </source>
</reference>
<feature type="domain" description="Protein kinase" evidence="11">
    <location>
        <begin position="10"/>
        <end position="296"/>
    </location>
</feature>
<dbReference type="PROSITE" id="PS50011">
    <property type="entry name" value="PROTEIN_KINASE_DOM"/>
    <property type="match status" value="1"/>
</dbReference>
<dbReference type="PANTHER" id="PTHR24363">
    <property type="entry name" value="SERINE/THREONINE PROTEIN KINASE"/>
    <property type="match status" value="1"/>
</dbReference>
<evidence type="ECO:0000256" key="8">
    <source>
        <dbReference type="ARBA" id="ARBA00048679"/>
    </source>
</evidence>
<dbReference type="InterPro" id="IPR003646">
    <property type="entry name" value="SH3-like_bac-type"/>
</dbReference>
<evidence type="ECO:0000256" key="5">
    <source>
        <dbReference type="ARBA" id="ARBA00022777"/>
    </source>
</evidence>
<dbReference type="InterPro" id="IPR025582">
    <property type="entry name" value="YARHG_dom"/>
</dbReference>
<evidence type="ECO:0000256" key="6">
    <source>
        <dbReference type="ARBA" id="ARBA00022840"/>
    </source>
</evidence>
<dbReference type="InterPro" id="IPR038434">
    <property type="entry name" value="YARHG_sf"/>
</dbReference>
<dbReference type="SMART" id="SM00287">
    <property type="entry name" value="SH3b"/>
    <property type="match status" value="1"/>
</dbReference>
<accession>A0ABR8CE73</accession>
<dbReference type="Gene3D" id="1.20.58.1690">
    <property type="match status" value="1"/>
</dbReference>
<dbReference type="RefSeq" id="WP_190578801.1">
    <property type="nucleotide sequence ID" value="NZ_CAWPQU010000015.1"/>
</dbReference>
<comment type="catalytic activity">
    <reaction evidence="7">
        <text>L-threonyl-[protein] + ATP = O-phospho-L-threonyl-[protein] + ADP + H(+)</text>
        <dbReference type="Rhea" id="RHEA:46608"/>
        <dbReference type="Rhea" id="RHEA-COMP:11060"/>
        <dbReference type="Rhea" id="RHEA-COMP:11605"/>
        <dbReference type="ChEBI" id="CHEBI:15378"/>
        <dbReference type="ChEBI" id="CHEBI:30013"/>
        <dbReference type="ChEBI" id="CHEBI:30616"/>
        <dbReference type="ChEBI" id="CHEBI:61977"/>
        <dbReference type="ChEBI" id="CHEBI:456216"/>
        <dbReference type="EC" id="2.7.11.1"/>
    </reaction>
</comment>
<keyword evidence="10" id="KW-1133">Transmembrane helix</keyword>
<sequence length="551" mass="60794">MIGKVISGRYQIIQSLGGGGFGQTFLAEDLQLPDHHKCVVKRLQPTSNENFIWEIASRLFETEARVLHKLGSHDRIPRLLAHFAEAHEFYLVQELVDGYDLSNEITSIERSADGYPVGRMNEAQAIAFLIDVLEILTFVHQQGAIHRDIKPANLMRRRTDGRLVLIDFGAVKQVGTAIAASAVGSTVAIGTDGYMPNEQASGKPRPCSDLYAVGAIAIQGLTGVAPNLLSEDLETGELAWRHSPDHAALKYRAQVSDELAKIIDKLVKYDFRDRYQSAESVLIDVQKLKIPIAPTLLSTTVQTGFPGLTSAFNPNDDVATKFSPIASPSDRVQFAYKNRLVIIAVGIVSAISVMGAVVFLRASPSIKNDVKITATSPSPTPTYLFLSERPISDQDLVGKSALEVDIMRNEVFARYGRRFQDPELQSYFSSLPWYNPLYAPDQFPEGLLTPIEMQNVTYIREFQNRTNPQYSSSQNAVNNLQNPQCDYTRRLVSDPQPPINVRQGAGVDFAIVGKLDNGTQITVQSEKQGWLQIAAPIAGWVAANRTKPICL</sequence>
<evidence type="ECO:0000256" key="7">
    <source>
        <dbReference type="ARBA" id="ARBA00047899"/>
    </source>
</evidence>
<dbReference type="Pfam" id="PF08239">
    <property type="entry name" value="SH3_3"/>
    <property type="match status" value="1"/>
</dbReference>
<evidence type="ECO:0000256" key="3">
    <source>
        <dbReference type="ARBA" id="ARBA00022679"/>
    </source>
</evidence>
<dbReference type="Gene3D" id="1.10.510.10">
    <property type="entry name" value="Transferase(Phosphotransferase) domain 1"/>
    <property type="match status" value="1"/>
</dbReference>
<organism evidence="12 13">
    <name type="scientific">Phormidium tenue FACHB-1050</name>
    <dbReference type="NCBI Taxonomy" id="2692857"/>
    <lineage>
        <taxon>Bacteria</taxon>
        <taxon>Bacillati</taxon>
        <taxon>Cyanobacteriota</taxon>
        <taxon>Cyanophyceae</taxon>
        <taxon>Oscillatoriophycideae</taxon>
        <taxon>Oscillatoriales</taxon>
        <taxon>Oscillatoriaceae</taxon>
        <taxon>Phormidium</taxon>
    </lineage>
</organism>
<keyword evidence="6 9" id="KW-0067">ATP-binding</keyword>
<comment type="caution">
    <text evidence="12">The sequence shown here is derived from an EMBL/GenBank/DDBJ whole genome shotgun (WGS) entry which is preliminary data.</text>
</comment>
<evidence type="ECO:0000256" key="2">
    <source>
        <dbReference type="ARBA" id="ARBA00022527"/>
    </source>
</evidence>
<proteinExistence type="predicted"/>
<dbReference type="SUPFAM" id="SSF56112">
    <property type="entry name" value="Protein kinase-like (PK-like)"/>
    <property type="match status" value="1"/>
</dbReference>